<evidence type="ECO:0008006" key="7">
    <source>
        <dbReference type="Google" id="ProtNLM"/>
    </source>
</evidence>
<organism evidence="5 6">
    <name type="scientific">Paenibacillus segetis</name>
    <dbReference type="NCBI Taxonomy" id="1325360"/>
    <lineage>
        <taxon>Bacteria</taxon>
        <taxon>Bacillati</taxon>
        <taxon>Bacillota</taxon>
        <taxon>Bacilli</taxon>
        <taxon>Bacillales</taxon>
        <taxon>Paenibacillaceae</taxon>
        <taxon>Paenibacillus</taxon>
    </lineage>
</organism>
<feature type="transmembrane region" description="Helical" evidence="2">
    <location>
        <begin position="7"/>
        <end position="27"/>
    </location>
</feature>
<dbReference type="SUPFAM" id="SSF56300">
    <property type="entry name" value="Metallo-dependent phosphatases"/>
    <property type="match status" value="1"/>
</dbReference>
<gene>
    <name evidence="5" type="ORF">GCM10008013_00120</name>
</gene>
<dbReference type="Gene3D" id="2.60.40.380">
    <property type="entry name" value="Purple acid phosphatase-like, N-terminal"/>
    <property type="match status" value="1"/>
</dbReference>
<keyword evidence="1" id="KW-0732">Signal</keyword>
<evidence type="ECO:0000313" key="6">
    <source>
        <dbReference type="Proteomes" id="UP000659344"/>
    </source>
</evidence>
<dbReference type="SUPFAM" id="SSF49363">
    <property type="entry name" value="Purple acid phosphatase, N-terminal domain"/>
    <property type="match status" value="1"/>
</dbReference>
<sequence length="407" mass="45939">MNVSRDIYWIVFVCILLIAGVVVIQWLQADGKASTIPKSLVTTWKEDPRTSRAFTWYTEDPTIQGIVQIAKGTDAADLNAEGVSVWSAVSTVIDTGKGKQQGVHKAEVTGLESGTEYIYRVGSGEAGGWSQPAIFKTEEDDIKSFTWINVTDSQGEVESDFDYWGKVLDQAFRIFPDSRFIVHNGDLTEEPEDEAGWDYFFNKAEKWVSRIPLLPVTGNHDEINEDADRFTSHFNLPNNGAKDSNPGTTYSIDYGNAHFVFLNTESNIKGQKKWLREDLKKNTKEWTIVAIHRPAYGGNSYEKIEDWVKVFDEFGVDLVLQGHNHEYSRSFPLKNGKIVNEGQGTVYVTTNTTGPKFNEKKSDQFYQAMHFQNNKGMFAGITIQGGMLTYQAYDVEGQKLDEFTLEH</sequence>
<evidence type="ECO:0000256" key="2">
    <source>
        <dbReference type="SAM" id="Phobius"/>
    </source>
</evidence>
<keyword evidence="2" id="KW-1133">Transmembrane helix</keyword>
<keyword evidence="6" id="KW-1185">Reference proteome</keyword>
<dbReference type="InterPro" id="IPR015914">
    <property type="entry name" value="PAPs_N"/>
</dbReference>
<reference evidence="6" key="1">
    <citation type="journal article" date="2019" name="Int. J. Syst. Evol. Microbiol.">
        <title>The Global Catalogue of Microorganisms (GCM) 10K type strain sequencing project: providing services to taxonomists for standard genome sequencing and annotation.</title>
        <authorList>
            <consortium name="The Broad Institute Genomics Platform"/>
            <consortium name="The Broad Institute Genome Sequencing Center for Infectious Disease"/>
            <person name="Wu L."/>
            <person name="Ma J."/>
        </authorList>
    </citation>
    <scope>NUCLEOTIDE SEQUENCE [LARGE SCALE GENOMIC DNA]</scope>
    <source>
        <strain evidence="6">CGMCC 1.12769</strain>
    </source>
</reference>
<keyword evidence="2" id="KW-0472">Membrane</keyword>
<evidence type="ECO:0000259" key="4">
    <source>
        <dbReference type="Pfam" id="PF16656"/>
    </source>
</evidence>
<name>A0ABQ1Y1G2_9BACL</name>
<dbReference type="RefSeq" id="WP_188534622.1">
    <property type="nucleotide sequence ID" value="NZ_BMFT01000001.1"/>
</dbReference>
<dbReference type="InterPro" id="IPR008963">
    <property type="entry name" value="Purple_acid_Pase-like_N"/>
</dbReference>
<keyword evidence="2" id="KW-0812">Transmembrane</keyword>
<dbReference type="InterPro" id="IPR004843">
    <property type="entry name" value="Calcineurin-like_PHP"/>
</dbReference>
<evidence type="ECO:0000259" key="3">
    <source>
        <dbReference type="Pfam" id="PF00149"/>
    </source>
</evidence>
<protein>
    <recommendedName>
        <fullName evidence="7">Metallophosphoesterase</fullName>
    </recommendedName>
</protein>
<dbReference type="PANTHER" id="PTHR45867:SF3">
    <property type="entry name" value="ACID PHOSPHATASE TYPE 7"/>
    <property type="match status" value="1"/>
</dbReference>
<feature type="domain" description="Purple acid phosphatase N-terminal" evidence="4">
    <location>
        <begin position="37"/>
        <end position="137"/>
    </location>
</feature>
<dbReference type="Pfam" id="PF16656">
    <property type="entry name" value="Pur_ac_phosph_N"/>
    <property type="match status" value="1"/>
</dbReference>
<dbReference type="Proteomes" id="UP000659344">
    <property type="component" value="Unassembled WGS sequence"/>
</dbReference>
<comment type="caution">
    <text evidence="5">The sequence shown here is derived from an EMBL/GenBank/DDBJ whole genome shotgun (WGS) entry which is preliminary data.</text>
</comment>
<evidence type="ECO:0000256" key="1">
    <source>
        <dbReference type="ARBA" id="ARBA00022729"/>
    </source>
</evidence>
<accession>A0ABQ1Y1G2</accession>
<dbReference type="Pfam" id="PF00149">
    <property type="entry name" value="Metallophos"/>
    <property type="match status" value="1"/>
</dbReference>
<feature type="domain" description="Calcineurin-like phosphoesterase" evidence="3">
    <location>
        <begin position="159"/>
        <end position="327"/>
    </location>
</feature>
<dbReference type="PANTHER" id="PTHR45867">
    <property type="entry name" value="PURPLE ACID PHOSPHATASE"/>
    <property type="match status" value="1"/>
</dbReference>
<proteinExistence type="predicted"/>
<dbReference type="InterPro" id="IPR029052">
    <property type="entry name" value="Metallo-depent_PP-like"/>
</dbReference>
<dbReference type="EMBL" id="BMFT01000001">
    <property type="protein sequence ID" value="GGH09174.1"/>
    <property type="molecule type" value="Genomic_DNA"/>
</dbReference>
<evidence type="ECO:0000313" key="5">
    <source>
        <dbReference type="EMBL" id="GGH09174.1"/>
    </source>
</evidence>
<dbReference type="Gene3D" id="3.60.21.10">
    <property type="match status" value="1"/>
</dbReference>